<comment type="caution">
    <text evidence="1">The sequence shown here is derived from an EMBL/GenBank/DDBJ whole genome shotgun (WGS) entry which is preliminary data.</text>
</comment>
<sequence length="816" mass="91439">MKKFFRKFAVLLLVFVLGVAGTAFLMNSRSTDDRSDMNNPVLPEVMTEFGGTLSNLMHGYRQPMQADFVRECITPLDTTRTVSLAVDPHESEVKSLSYEIRSSDGTKVIENRKISALESSGDGYLRTSVQISAGLLMNQEYSMQITLDTDSGEAYYYTRVVSRTATNVADYVAFASSFAQKCMDKTTADELGTYLEATETSARNFADISITSSLANVSWGNLHPQISRAGIPVIKDINETTASISLEYEIMAANDEGKAEYYNVTDFYRMRYTETRIMLLDFTRSAHQIFNPELSVISDKGLLLGVGDKNVSYMANKDASVVAFVREGELWTYAPESGKFVDVFSFRRNVDSDSRDADMNHDIKLLGIEENGDVDFMVYGYMSRGNHEGYSGVGIYHYNSDQNMVEEKVFIPGTESYEFLKDDLGILSYVNKDNQLFLVMAKDLYQINIDESSYKVLAEGINRDNFVVSDTNAHAAWIVSEGENAGQIQMMDFDSQNVRLIAPGQDQELRTLGFMNEDLIYGLLQSGDILTDENGHSTEGLTSFRIEDFEGNLKKEYHQEGMYIVNPSVGRTLMEFQLAAKGKQGYSVQKKDNIMNNGNKTAKLVTAEQTSSDRQGIMTRLTFEDKPESDKPLVLRAKMRSVKEHIVELEVETPEEELYYVYGKGGLDSTWTDPAQAVKRADSQMGVVLNRAQQYVWERGNLKTQITLNTEDIPEIIRTGSWDKKVLQDGMGDTGKIIDLSGCSLENVLYEISAQRAVIAETGENSSTVIVGYDEYNTWLLDPATGEVKPYGMQDSTKLFQKAGNIFITYLEAVTY</sequence>
<accession>A0ABV2LZH8</accession>
<evidence type="ECO:0000313" key="1">
    <source>
        <dbReference type="EMBL" id="MET3749598.1"/>
    </source>
</evidence>
<keyword evidence="2" id="KW-1185">Reference proteome</keyword>
<protein>
    <recommendedName>
        <fullName evidence="3">Arylsulfotransferase N-terminal domain-containing protein</fullName>
    </recommendedName>
</protein>
<evidence type="ECO:0000313" key="2">
    <source>
        <dbReference type="Proteomes" id="UP001549106"/>
    </source>
</evidence>
<reference evidence="1 2" key="1">
    <citation type="submission" date="2024-06" db="EMBL/GenBank/DDBJ databases">
        <title>Genomic Encyclopedia of Type Strains, Phase IV (KMG-IV): sequencing the most valuable type-strain genomes for metagenomic binning, comparative biology and taxonomic classification.</title>
        <authorList>
            <person name="Goeker M."/>
        </authorList>
    </citation>
    <scope>NUCLEOTIDE SEQUENCE [LARGE SCALE GENOMIC DNA]</scope>
    <source>
        <strain evidence="1 2">DSM 29492</strain>
    </source>
</reference>
<proteinExistence type="predicted"/>
<dbReference type="Proteomes" id="UP001549106">
    <property type="component" value="Unassembled WGS sequence"/>
</dbReference>
<dbReference type="RefSeq" id="WP_257464104.1">
    <property type="nucleotide sequence ID" value="NZ_JANJZT010000004.1"/>
</dbReference>
<dbReference type="Gene3D" id="3.90.70.10">
    <property type="entry name" value="Cysteine proteinases"/>
    <property type="match status" value="1"/>
</dbReference>
<name>A0ABV2LZH8_9FIRM</name>
<gene>
    <name evidence="1" type="ORF">ABID24_000832</name>
</gene>
<dbReference type="EMBL" id="JBEPMJ010000004">
    <property type="protein sequence ID" value="MET3749598.1"/>
    <property type="molecule type" value="Genomic_DNA"/>
</dbReference>
<evidence type="ECO:0008006" key="3">
    <source>
        <dbReference type="Google" id="ProtNLM"/>
    </source>
</evidence>
<dbReference type="SUPFAM" id="SSF69304">
    <property type="entry name" value="Tricorn protease N-terminal domain"/>
    <property type="match status" value="1"/>
</dbReference>
<organism evidence="1 2">
    <name type="scientific">Blautia caecimuris</name>
    <dbReference type="NCBI Taxonomy" id="1796615"/>
    <lineage>
        <taxon>Bacteria</taxon>
        <taxon>Bacillati</taxon>
        <taxon>Bacillota</taxon>
        <taxon>Clostridia</taxon>
        <taxon>Lachnospirales</taxon>
        <taxon>Lachnospiraceae</taxon>
        <taxon>Blautia</taxon>
    </lineage>
</organism>